<evidence type="ECO:0008006" key="10">
    <source>
        <dbReference type="Google" id="ProtNLM"/>
    </source>
</evidence>
<evidence type="ECO:0000256" key="4">
    <source>
        <dbReference type="ARBA" id="ARBA00022837"/>
    </source>
</evidence>
<keyword evidence="7" id="KW-1133">Transmembrane helix</keyword>
<keyword evidence="3" id="KW-0378">Hydrolase</keyword>
<evidence type="ECO:0000256" key="1">
    <source>
        <dbReference type="ARBA" id="ARBA00001913"/>
    </source>
</evidence>
<comment type="cofactor">
    <cofactor evidence="1 6">
        <name>Ca(2+)</name>
        <dbReference type="ChEBI" id="CHEBI:29108"/>
    </cofactor>
</comment>
<dbReference type="FunFam" id="2.120.10.100:FF:000001">
    <property type="entry name" value="Soluble calcium-activated nucleotidase 1"/>
    <property type="match status" value="1"/>
</dbReference>
<dbReference type="GO" id="GO:0004382">
    <property type="term" value="F:GDP phosphatase activity"/>
    <property type="evidence" value="ECO:0007669"/>
    <property type="project" value="TreeGrafter"/>
</dbReference>
<name>A0AAF3EP74_9BILA</name>
<comment type="similarity">
    <text evidence="5">Belongs to the apyrase family.</text>
</comment>
<dbReference type="SUPFAM" id="SSF101887">
    <property type="entry name" value="Apyrase"/>
    <property type="match status" value="1"/>
</dbReference>
<dbReference type="InterPro" id="IPR009283">
    <property type="entry name" value="Apyrase"/>
</dbReference>
<feature type="binding site" evidence="6">
    <location>
        <position position="143"/>
    </location>
    <ligand>
        <name>Ca(2+)</name>
        <dbReference type="ChEBI" id="CHEBI:29108"/>
    </ligand>
</feature>
<evidence type="ECO:0000256" key="2">
    <source>
        <dbReference type="ARBA" id="ARBA00022723"/>
    </source>
</evidence>
<dbReference type="GO" id="GO:0030166">
    <property type="term" value="P:proteoglycan biosynthetic process"/>
    <property type="evidence" value="ECO:0007669"/>
    <property type="project" value="TreeGrafter"/>
</dbReference>
<dbReference type="GO" id="GO:0005509">
    <property type="term" value="F:calcium ion binding"/>
    <property type="evidence" value="ECO:0007669"/>
    <property type="project" value="InterPro"/>
</dbReference>
<organism evidence="8 9">
    <name type="scientific">Mesorhabditis belari</name>
    <dbReference type="NCBI Taxonomy" id="2138241"/>
    <lineage>
        <taxon>Eukaryota</taxon>
        <taxon>Metazoa</taxon>
        <taxon>Ecdysozoa</taxon>
        <taxon>Nematoda</taxon>
        <taxon>Chromadorea</taxon>
        <taxon>Rhabditida</taxon>
        <taxon>Rhabditina</taxon>
        <taxon>Rhabditomorpha</taxon>
        <taxon>Rhabditoidea</taxon>
        <taxon>Rhabditidae</taxon>
        <taxon>Mesorhabditinae</taxon>
        <taxon>Mesorhabditis</taxon>
    </lineage>
</organism>
<evidence type="ECO:0000256" key="7">
    <source>
        <dbReference type="SAM" id="Phobius"/>
    </source>
</evidence>
<evidence type="ECO:0000313" key="8">
    <source>
        <dbReference type="Proteomes" id="UP000887575"/>
    </source>
</evidence>
<feature type="binding site" evidence="6">
    <location>
        <position position="373"/>
    </location>
    <ligand>
        <name>Ca(2+)</name>
        <dbReference type="ChEBI" id="CHEBI:29108"/>
    </ligand>
</feature>
<evidence type="ECO:0000256" key="5">
    <source>
        <dbReference type="ARBA" id="ARBA00025738"/>
    </source>
</evidence>
<feature type="binding site" evidence="6">
    <location>
        <position position="189"/>
    </location>
    <ligand>
        <name>Ca(2+)</name>
        <dbReference type="ChEBI" id="CHEBI:29108"/>
    </ligand>
</feature>
<sequence>MTSETEEKEKRNGGGCMFSRCHSLTGCDLALTAVITAIVTYYLLTCGCFKGSVDHRIDPAYDETQLITQKDLGNGWTEFGLVVVTDLDTESKDASGKKWHSNGRRGTLKFNEKENKAEIKWETTHFPIASQLASGGRAMELSDLAVFDGKLVTVDDRTGILYHLNKDQVHPWVLLNDGPGNTAKTLKGEWLTVKDQKLYVGGLGKEWTTTSGEYVNDNPMWVKIVDRRGAVEHVNWKDVFVKVRRAVGIEYPGYMIHEAVQWSAIHNKWFFLPRRASKEVYTEEDDEVRGTNQMVIASEDFSHFDVVTIGKLEDSRRGFSAFQFVPGTNDNVILALRSAEKDGIPVASYACVFDISGKILLEDQPLPEAHKFEGIAFA</sequence>
<feature type="binding site" evidence="6">
    <location>
        <position position="258"/>
    </location>
    <ligand>
        <name>Ca(2+)</name>
        <dbReference type="ChEBI" id="CHEBI:29108"/>
    </ligand>
</feature>
<reference evidence="9" key="1">
    <citation type="submission" date="2024-02" db="UniProtKB">
        <authorList>
            <consortium name="WormBaseParasite"/>
        </authorList>
    </citation>
    <scope>IDENTIFICATION</scope>
</reference>
<evidence type="ECO:0000313" key="9">
    <source>
        <dbReference type="WBParaSite" id="MBELARI_LOCUS15740"/>
    </source>
</evidence>
<dbReference type="AlphaFoldDB" id="A0AAF3EP74"/>
<dbReference type="Pfam" id="PF06079">
    <property type="entry name" value="Apyrase"/>
    <property type="match status" value="1"/>
</dbReference>
<evidence type="ECO:0000256" key="3">
    <source>
        <dbReference type="ARBA" id="ARBA00022801"/>
    </source>
</evidence>
<keyword evidence="7" id="KW-0472">Membrane</keyword>
<dbReference type="Proteomes" id="UP000887575">
    <property type="component" value="Unassembled WGS sequence"/>
</dbReference>
<dbReference type="InterPro" id="IPR036258">
    <property type="entry name" value="Apyrase_sf"/>
</dbReference>
<dbReference type="WBParaSite" id="MBELARI_LOCUS15740">
    <property type="protein sequence ID" value="MBELARI_LOCUS15740"/>
    <property type="gene ID" value="MBELARI_LOCUS15740"/>
</dbReference>
<keyword evidence="8" id="KW-1185">Reference proteome</keyword>
<dbReference type="PANTHER" id="PTHR13023">
    <property type="entry name" value="APYRASE"/>
    <property type="match status" value="1"/>
</dbReference>
<dbReference type="GO" id="GO:0045134">
    <property type="term" value="F:UDP phosphatase activity"/>
    <property type="evidence" value="ECO:0007669"/>
    <property type="project" value="TreeGrafter"/>
</dbReference>
<feature type="binding site" evidence="6">
    <location>
        <position position="320"/>
    </location>
    <ligand>
        <name>Ca(2+)</name>
        <dbReference type="ChEBI" id="CHEBI:29108"/>
    </ligand>
</feature>
<feature type="transmembrane region" description="Helical" evidence="7">
    <location>
        <begin position="21"/>
        <end position="44"/>
    </location>
</feature>
<keyword evidence="2 6" id="KW-0479">Metal-binding</keyword>
<evidence type="ECO:0000256" key="6">
    <source>
        <dbReference type="PIRSR" id="PIRSR609283-1"/>
    </source>
</evidence>
<protein>
    <recommendedName>
        <fullName evidence="10">Apyrase</fullName>
    </recommendedName>
</protein>
<keyword evidence="7" id="KW-0812">Transmembrane</keyword>
<dbReference type="PANTHER" id="PTHR13023:SF3">
    <property type="entry name" value="SOLUBLE CALCIUM-ACTIVATED NUCLEOTIDASE 1"/>
    <property type="match status" value="1"/>
</dbReference>
<accession>A0AAF3EP74</accession>
<keyword evidence="4 6" id="KW-0106">Calcium</keyword>
<dbReference type="Gene3D" id="2.120.10.100">
    <property type="entry name" value="Apyrase"/>
    <property type="match status" value="1"/>
</dbReference>
<feature type="binding site" evidence="6">
    <location>
        <position position="142"/>
    </location>
    <ligand>
        <name>Ca(2+)</name>
        <dbReference type="ChEBI" id="CHEBI:29108"/>
    </ligand>
</feature>
<proteinExistence type="inferred from homology"/>